<dbReference type="AlphaFoldDB" id="A0A8J7Z240"/>
<reference evidence="4" key="1">
    <citation type="submission" date="2019-12" db="EMBL/GenBank/DDBJ databases">
        <title>High-Quality draft genome sequences of three cyanobacteria isolated from the limestone walls of the Old Cathedral of Coimbra.</title>
        <authorList>
            <person name="Tiago I."/>
            <person name="Soares F."/>
            <person name="Portugal A."/>
        </authorList>
    </citation>
    <scope>NUCLEOTIDE SEQUENCE</scope>
    <source>
        <strain evidence="4">A</strain>
    </source>
</reference>
<dbReference type="PANTHER" id="PTHR46274">
    <property type="entry name" value="PHOSPHATIDYLINOSITOL PHOSPHATASE"/>
    <property type="match status" value="1"/>
</dbReference>
<dbReference type="Pfam" id="PF22785">
    <property type="entry name" value="Tc-R-P"/>
    <property type="match status" value="1"/>
</dbReference>
<sequence length="162" mass="17758">MEKQPPHPIEPIQPIEESLWWVIPSKLAGVRKPTPEELPQLKAAGIGAIVSVMDDPANLDAYQQAMLPYLWLPTKGGTAPSREQIQEVQDFVASQNRLGHGVAIHCTSGKRRTGTLLAAYLIYSGMAYEAAMQTILTANPNVELREAQANFLQALAERQSLS</sequence>
<evidence type="ECO:0000313" key="4">
    <source>
        <dbReference type="EMBL" id="NDJ18957.1"/>
    </source>
</evidence>
<dbReference type="Gene3D" id="3.90.190.10">
    <property type="entry name" value="Protein tyrosine phosphatase superfamily"/>
    <property type="match status" value="1"/>
</dbReference>
<comment type="caution">
    <text evidence="4">The sequence shown here is derived from an EMBL/GenBank/DDBJ whole genome shotgun (WGS) entry which is preliminary data.</text>
</comment>
<dbReference type="InterPro" id="IPR016130">
    <property type="entry name" value="Tyr_Pase_AS"/>
</dbReference>
<feature type="domain" description="Tyrosine specific protein phosphatases" evidence="3">
    <location>
        <begin position="82"/>
        <end position="150"/>
    </location>
</feature>
<dbReference type="Proteomes" id="UP000646053">
    <property type="component" value="Unassembled WGS sequence"/>
</dbReference>
<evidence type="ECO:0000259" key="2">
    <source>
        <dbReference type="PROSITE" id="PS50054"/>
    </source>
</evidence>
<gene>
    <name evidence="4" type="ORF">GS601_16965</name>
</gene>
<dbReference type="FunFam" id="3.90.190.10:FF:000157">
    <property type="entry name" value="Protein-tyrosine phosphatase"/>
    <property type="match status" value="1"/>
</dbReference>
<keyword evidence="1" id="KW-0378">Hydrolase</keyword>
<dbReference type="InterPro" id="IPR020422">
    <property type="entry name" value="TYR_PHOSPHATASE_DUAL_dom"/>
</dbReference>
<name>A0A8J7Z240_9CYAN</name>
<feature type="domain" description="Tyrosine-protein phosphatase" evidence="2">
    <location>
        <begin position="16"/>
        <end position="162"/>
    </location>
</feature>
<dbReference type="EMBL" id="WVIE01000022">
    <property type="protein sequence ID" value="NDJ18957.1"/>
    <property type="molecule type" value="Genomic_DNA"/>
</dbReference>
<organism evidence="4 5">
    <name type="scientific">Myxacorys almedinensis A</name>
    <dbReference type="NCBI Taxonomy" id="2690445"/>
    <lineage>
        <taxon>Bacteria</taxon>
        <taxon>Bacillati</taxon>
        <taxon>Cyanobacteriota</taxon>
        <taxon>Cyanophyceae</taxon>
        <taxon>Leptolyngbyales</taxon>
        <taxon>Leptolyngbyaceae</taxon>
        <taxon>Myxacorys</taxon>
        <taxon>Myxacorys almedinensis</taxon>
    </lineage>
</organism>
<dbReference type="PROSITE" id="PS50054">
    <property type="entry name" value="TYR_PHOSPHATASE_DUAL"/>
    <property type="match status" value="1"/>
</dbReference>
<dbReference type="GO" id="GO:0016787">
    <property type="term" value="F:hydrolase activity"/>
    <property type="evidence" value="ECO:0007669"/>
    <property type="project" value="UniProtKB-KW"/>
</dbReference>
<protein>
    <submittedName>
        <fullName evidence="4">Protein phosphatase</fullName>
    </submittedName>
</protein>
<evidence type="ECO:0000256" key="1">
    <source>
        <dbReference type="ARBA" id="ARBA00022801"/>
    </source>
</evidence>
<evidence type="ECO:0000313" key="5">
    <source>
        <dbReference type="Proteomes" id="UP000646053"/>
    </source>
</evidence>
<dbReference type="InterPro" id="IPR000387">
    <property type="entry name" value="Tyr_Pase_dom"/>
</dbReference>
<dbReference type="InterPro" id="IPR029021">
    <property type="entry name" value="Prot-tyrosine_phosphatase-like"/>
</dbReference>
<dbReference type="SUPFAM" id="SSF52799">
    <property type="entry name" value="(Phosphotyrosine protein) phosphatases II"/>
    <property type="match status" value="1"/>
</dbReference>
<dbReference type="PROSITE" id="PS50056">
    <property type="entry name" value="TYR_PHOSPHATASE_2"/>
    <property type="match status" value="1"/>
</dbReference>
<proteinExistence type="predicted"/>
<keyword evidence="5" id="KW-1185">Reference proteome</keyword>
<accession>A0A8J7Z240</accession>
<evidence type="ECO:0000259" key="3">
    <source>
        <dbReference type="PROSITE" id="PS50056"/>
    </source>
</evidence>
<dbReference type="PANTHER" id="PTHR46274:SF6">
    <property type="entry name" value="TYR_PHOSPHATASE_2 DOMAIN-CONTAINING PROTEIN"/>
    <property type="match status" value="1"/>
</dbReference>
<dbReference type="PROSITE" id="PS00383">
    <property type="entry name" value="TYR_PHOSPHATASE_1"/>
    <property type="match status" value="1"/>
</dbReference>